<gene>
    <name evidence="11" type="ORF">H9642_06645</name>
</gene>
<evidence type="ECO:0000313" key="11">
    <source>
        <dbReference type="EMBL" id="MBD7976866.1"/>
    </source>
</evidence>
<dbReference type="InterPro" id="IPR005503">
    <property type="entry name" value="FliL"/>
</dbReference>
<keyword evidence="12" id="KW-1185">Reference proteome</keyword>
<dbReference type="Proteomes" id="UP000611945">
    <property type="component" value="Unassembled WGS sequence"/>
</dbReference>
<evidence type="ECO:0000256" key="6">
    <source>
        <dbReference type="ARBA" id="ARBA00022692"/>
    </source>
</evidence>
<evidence type="ECO:0000256" key="10">
    <source>
        <dbReference type="RuleBase" id="RU364125"/>
    </source>
</evidence>
<evidence type="ECO:0000256" key="7">
    <source>
        <dbReference type="ARBA" id="ARBA00022779"/>
    </source>
</evidence>
<keyword evidence="11" id="KW-0969">Cilium</keyword>
<name>A0ABR8TM67_9PSED</name>
<reference evidence="11 12" key="1">
    <citation type="submission" date="2020-08" db="EMBL/GenBank/DDBJ databases">
        <title>A Genomic Blueprint of the Chicken Gut Microbiome.</title>
        <authorList>
            <person name="Gilroy R."/>
            <person name="Ravi A."/>
            <person name="Getino M."/>
            <person name="Pursley I."/>
            <person name="Horton D.L."/>
            <person name="Alikhan N.-F."/>
            <person name="Baker D."/>
            <person name="Gharbi K."/>
            <person name="Hall N."/>
            <person name="Watson M."/>
            <person name="Adriaenssens E.M."/>
            <person name="Foster-Nyarko E."/>
            <person name="Jarju S."/>
            <person name="Secka A."/>
            <person name="Antonio M."/>
            <person name="Oren A."/>
            <person name="Chaudhuri R."/>
            <person name="La Ragione R.M."/>
            <person name="Hildebrand F."/>
            <person name="Pallen M.J."/>
        </authorList>
    </citation>
    <scope>NUCLEOTIDE SEQUENCE [LARGE SCALE GENOMIC DNA]</scope>
    <source>
        <strain evidence="11 12">Sa2CUA2</strain>
    </source>
</reference>
<comment type="subcellular location">
    <subcellularLocation>
        <location evidence="10">Cell inner membrane</location>
    </subcellularLocation>
    <subcellularLocation>
        <location evidence="2">Cell membrane</location>
        <topology evidence="2">Single-pass membrane protein</topology>
    </subcellularLocation>
</comment>
<evidence type="ECO:0000256" key="3">
    <source>
        <dbReference type="ARBA" id="ARBA00008281"/>
    </source>
</evidence>
<keyword evidence="6" id="KW-0812">Transmembrane</keyword>
<evidence type="ECO:0000256" key="4">
    <source>
        <dbReference type="ARBA" id="ARBA00022475"/>
    </source>
</evidence>
<dbReference type="RefSeq" id="WP_251835638.1">
    <property type="nucleotide sequence ID" value="NZ_JACSQG010000002.1"/>
</dbReference>
<comment type="function">
    <text evidence="1 10">Controls the rotational direction of flagella during chemotaxis.</text>
</comment>
<keyword evidence="11" id="KW-0282">Flagellum</keyword>
<dbReference type="EMBL" id="JACSQG010000002">
    <property type="protein sequence ID" value="MBD7976866.1"/>
    <property type="molecule type" value="Genomic_DNA"/>
</dbReference>
<evidence type="ECO:0000256" key="8">
    <source>
        <dbReference type="ARBA" id="ARBA00022989"/>
    </source>
</evidence>
<evidence type="ECO:0000256" key="1">
    <source>
        <dbReference type="ARBA" id="ARBA00002254"/>
    </source>
</evidence>
<keyword evidence="10" id="KW-0997">Cell inner membrane</keyword>
<sequence>MRSSRVIVVLLVLNIIVVGTALAAFFMTQRPFTGELHAADGDSAQQLRELSELSAYQFLPIEKIIIGVRGAKREHYVVIDLALQISAKVDSKLLPPLVPVVRNSVVAELSGMRYETLRKMSIIELQALIEQTLFDDFAARQLKAPFEHVLVSKMLAQ</sequence>
<keyword evidence="4" id="KW-1003">Cell membrane</keyword>
<organism evidence="11 12">
    <name type="scientific">Serpens gallinarum</name>
    <dbReference type="NCBI Taxonomy" id="2763075"/>
    <lineage>
        <taxon>Bacteria</taxon>
        <taxon>Pseudomonadati</taxon>
        <taxon>Pseudomonadota</taxon>
        <taxon>Gammaproteobacteria</taxon>
        <taxon>Pseudomonadales</taxon>
        <taxon>Pseudomonadaceae</taxon>
        <taxon>Pseudomonas</taxon>
    </lineage>
</organism>
<comment type="caution">
    <text evidence="11">The sequence shown here is derived from an EMBL/GenBank/DDBJ whole genome shotgun (WGS) entry which is preliminary data.</text>
</comment>
<keyword evidence="7 10" id="KW-0283">Flagellar rotation</keyword>
<proteinExistence type="inferred from homology"/>
<comment type="similarity">
    <text evidence="3 10">Belongs to the FliL family.</text>
</comment>
<keyword evidence="8" id="KW-1133">Transmembrane helix</keyword>
<keyword evidence="5 10" id="KW-0145">Chemotaxis</keyword>
<accession>A0ABR8TM67</accession>
<evidence type="ECO:0000256" key="9">
    <source>
        <dbReference type="ARBA" id="ARBA00023136"/>
    </source>
</evidence>
<keyword evidence="9 10" id="KW-0472">Membrane</keyword>
<evidence type="ECO:0000256" key="2">
    <source>
        <dbReference type="ARBA" id="ARBA00004162"/>
    </source>
</evidence>
<protein>
    <recommendedName>
        <fullName evidence="10">Flagellar protein FliL</fullName>
    </recommendedName>
</protein>
<evidence type="ECO:0000313" key="12">
    <source>
        <dbReference type="Proteomes" id="UP000611945"/>
    </source>
</evidence>
<keyword evidence="11" id="KW-0966">Cell projection</keyword>
<dbReference type="Pfam" id="PF03748">
    <property type="entry name" value="FliL"/>
    <property type="match status" value="1"/>
</dbReference>
<evidence type="ECO:0000256" key="5">
    <source>
        <dbReference type="ARBA" id="ARBA00022500"/>
    </source>
</evidence>